<dbReference type="OrthoDB" id="2528996at2759"/>
<gene>
    <name evidence="3" type="ORF">C6P46_001864</name>
</gene>
<protein>
    <submittedName>
        <fullName evidence="3">Uncharacterized protein</fullName>
    </submittedName>
</protein>
<comment type="caution">
    <text evidence="3">The sequence shown here is derived from an EMBL/GenBank/DDBJ whole genome shotgun (WGS) entry which is preliminary data.</text>
</comment>
<evidence type="ECO:0000256" key="2">
    <source>
        <dbReference type="SAM" id="MobiDB-lite"/>
    </source>
</evidence>
<evidence type="ECO:0000313" key="3">
    <source>
        <dbReference type="EMBL" id="KAG0654153.1"/>
    </source>
</evidence>
<accession>A0A9P6VUJ5</accession>
<feature type="compositionally biased region" description="Gly residues" evidence="2">
    <location>
        <begin position="189"/>
        <end position="203"/>
    </location>
</feature>
<keyword evidence="4" id="KW-1185">Reference proteome</keyword>
<organism evidence="3 4">
    <name type="scientific">Rhodotorula mucilaginosa</name>
    <name type="common">Yeast</name>
    <name type="synonym">Rhodotorula rubra</name>
    <dbReference type="NCBI Taxonomy" id="5537"/>
    <lineage>
        <taxon>Eukaryota</taxon>
        <taxon>Fungi</taxon>
        <taxon>Dikarya</taxon>
        <taxon>Basidiomycota</taxon>
        <taxon>Pucciniomycotina</taxon>
        <taxon>Microbotryomycetes</taxon>
        <taxon>Sporidiobolales</taxon>
        <taxon>Sporidiobolaceae</taxon>
        <taxon>Rhodotorula</taxon>
    </lineage>
</organism>
<evidence type="ECO:0000313" key="4">
    <source>
        <dbReference type="Proteomes" id="UP000777482"/>
    </source>
</evidence>
<dbReference type="EMBL" id="PUHQ01000159">
    <property type="protein sequence ID" value="KAG0654153.1"/>
    <property type="molecule type" value="Genomic_DNA"/>
</dbReference>
<keyword evidence="1" id="KW-0175">Coiled coil</keyword>
<feature type="region of interest" description="Disordered" evidence="2">
    <location>
        <begin position="1"/>
        <end position="22"/>
    </location>
</feature>
<dbReference type="Proteomes" id="UP000777482">
    <property type="component" value="Unassembled WGS sequence"/>
</dbReference>
<sequence length="230" mass="24967">MDEEELFSPMTTSSQMARDDDEEAQRLARLLADFDKKRRNDRRLKFQAIVSHGEKLAKTYQQQVSKVFEQAEEEMEKRVEQHRQNEARVTSEIRTLEKKLLELIAARSDTIQSVAEAVSREVTAIVTETRKHAEAVSQVAEEEGKAIRSALDQLWTAAAVDPAATATATATAAAATFGVEEEEAPHGESGYGGMGEGGGGGGENGEESMQLEGEGEGGRIEDAEAAVVDV</sequence>
<evidence type="ECO:0000256" key="1">
    <source>
        <dbReference type="SAM" id="Coils"/>
    </source>
</evidence>
<feature type="region of interest" description="Disordered" evidence="2">
    <location>
        <begin position="181"/>
        <end position="230"/>
    </location>
</feature>
<reference evidence="3 4" key="1">
    <citation type="submission" date="2020-11" db="EMBL/GenBank/DDBJ databases">
        <title>Kefir isolates.</title>
        <authorList>
            <person name="Marcisauskas S."/>
            <person name="Kim Y."/>
            <person name="Blasche S."/>
        </authorList>
    </citation>
    <scope>NUCLEOTIDE SEQUENCE [LARGE SCALE GENOMIC DNA]</scope>
    <source>
        <strain evidence="3 4">KR</strain>
    </source>
</reference>
<dbReference type="AlphaFoldDB" id="A0A9P6VUJ5"/>
<feature type="coiled-coil region" evidence="1">
    <location>
        <begin position="65"/>
        <end position="99"/>
    </location>
</feature>
<name>A0A9P6VUJ5_RHOMI</name>
<proteinExistence type="predicted"/>